<evidence type="ECO:0000313" key="3">
    <source>
        <dbReference type="Proteomes" id="UP001589654"/>
    </source>
</evidence>
<name>A0ABV5J6K6_9BACT</name>
<sequence length="217" mass="24251">MKIYFNLISLVFFLWACNSGKKVEKEVLEEVNQSMEIKKVSEAEILNESLKWGNEIAEEAQKELMSALQKAIADKGVSGAIEYCNAQAFPLVEKVGEKHGVEVSRVSHNYRNPADQPNEMEAMLLDAYEYNEENGIESKPNIQEIDGGEVLLYTKAIKIPGGLCLNCHGEPGKDISAETLMKLDELYPKDKAKGHKVGDLRGIWSIAIPKKEVVKRL</sequence>
<gene>
    <name evidence="2" type="ORF">ACFFUR_11475</name>
</gene>
<evidence type="ECO:0000259" key="1">
    <source>
        <dbReference type="Pfam" id="PF11845"/>
    </source>
</evidence>
<protein>
    <submittedName>
        <fullName evidence="2">DUF3365 domain-containing protein</fullName>
    </submittedName>
</protein>
<dbReference type="Pfam" id="PF11845">
    <property type="entry name" value="Tll0287-like"/>
    <property type="match status" value="1"/>
</dbReference>
<accession>A0ABV5J6K6</accession>
<feature type="domain" description="Tll0287-like" evidence="1">
    <location>
        <begin position="58"/>
        <end position="209"/>
    </location>
</feature>
<dbReference type="RefSeq" id="WP_290247707.1">
    <property type="nucleotide sequence ID" value="NZ_JAUFQT010000001.1"/>
</dbReference>
<reference evidence="2 3" key="1">
    <citation type="submission" date="2024-09" db="EMBL/GenBank/DDBJ databases">
        <authorList>
            <person name="Sun Q."/>
            <person name="Mori K."/>
        </authorList>
    </citation>
    <scope>NUCLEOTIDE SEQUENCE [LARGE SCALE GENOMIC DNA]</scope>
    <source>
        <strain evidence="2 3">CECT 7682</strain>
    </source>
</reference>
<dbReference type="Proteomes" id="UP001589654">
    <property type="component" value="Unassembled WGS sequence"/>
</dbReference>
<keyword evidence="3" id="KW-1185">Reference proteome</keyword>
<dbReference type="EMBL" id="JBHMEW010000061">
    <property type="protein sequence ID" value="MFB9212427.1"/>
    <property type="molecule type" value="Genomic_DNA"/>
</dbReference>
<dbReference type="InterPro" id="IPR021796">
    <property type="entry name" value="Tll0287-like_dom"/>
</dbReference>
<evidence type="ECO:0000313" key="2">
    <source>
        <dbReference type="EMBL" id="MFB9212427.1"/>
    </source>
</evidence>
<proteinExistence type="predicted"/>
<organism evidence="2 3">
    <name type="scientific">Echinicola jeungdonensis</name>
    <dbReference type="NCBI Taxonomy" id="709343"/>
    <lineage>
        <taxon>Bacteria</taxon>
        <taxon>Pseudomonadati</taxon>
        <taxon>Bacteroidota</taxon>
        <taxon>Cytophagia</taxon>
        <taxon>Cytophagales</taxon>
        <taxon>Cyclobacteriaceae</taxon>
        <taxon>Echinicola</taxon>
    </lineage>
</organism>
<comment type="caution">
    <text evidence="2">The sequence shown here is derived from an EMBL/GenBank/DDBJ whole genome shotgun (WGS) entry which is preliminary data.</text>
</comment>